<dbReference type="Pfam" id="PF12778">
    <property type="entry name" value="PXPV"/>
    <property type="match status" value="1"/>
</dbReference>
<organism evidence="3">
    <name type="scientific">Burkholderia orbicola (strain AU 1054)</name>
    <dbReference type="NCBI Taxonomy" id="331271"/>
    <lineage>
        <taxon>Bacteria</taxon>
        <taxon>Pseudomonadati</taxon>
        <taxon>Pseudomonadota</taxon>
        <taxon>Betaproteobacteria</taxon>
        <taxon>Burkholderiales</taxon>
        <taxon>Burkholderiaceae</taxon>
        <taxon>Burkholderia</taxon>
        <taxon>Burkholderia cepacia complex</taxon>
        <taxon>Burkholderia orbicola</taxon>
    </lineage>
</organism>
<keyword evidence="2" id="KW-0472">Membrane</keyword>
<keyword evidence="2" id="KW-1133">Transmembrane helix</keyword>
<protein>
    <submittedName>
        <fullName evidence="3">Uncharacterized protein</fullName>
    </submittedName>
</protein>
<feature type="compositionally biased region" description="Basic residues" evidence="1">
    <location>
        <begin position="1"/>
        <end position="10"/>
    </location>
</feature>
<accession>A0A0H2XYR2</accession>
<evidence type="ECO:0000256" key="1">
    <source>
        <dbReference type="SAM" id="MobiDB-lite"/>
    </source>
</evidence>
<dbReference type="HOGENOM" id="CLU_129162_0_0_4"/>
<name>A0A0H2XYR2_BURO1</name>
<dbReference type="EMBL" id="CP000379">
    <property type="protein sequence ID" value="ABF79377.1"/>
    <property type="molecule type" value="Genomic_DNA"/>
</dbReference>
<evidence type="ECO:0000256" key="2">
    <source>
        <dbReference type="SAM" id="Phobius"/>
    </source>
</evidence>
<dbReference type="AlphaFoldDB" id="A0A0H2XYR2"/>
<feature type="region of interest" description="Disordered" evidence="1">
    <location>
        <begin position="1"/>
        <end position="20"/>
    </location>
</feature>
<evidence type="ECO:0000313" key="3">
    <source>
        <dbReference type="EMBL" id="ABF79377.1"/>
    </source>
</evidence>
<feature type="transmembrane region" description="Helical" evidence="2">
    <location>
        <begin position="119"/>
        <end position="137"/>
    </location>
</feature>
<dbReference type="InterPro" id="IPR024446">
    <property type="entry name" value="PXPV"/>
</dbReference>
<gene>
    <name evidence="3" type="ordered locus">Bcen_4495</name>
</gene>
<feature type="transmembrane region" description="Helical" evidence="2">
    <location>
        <begin position="88"/>
        <end position="107"/>
    </location>
</feature>
<proteinExistence type="predicted"/>
<sequence>MSNARSRRCAMRGNQPHRQAANVKWMVHRAPARRQSSVIITTRLFRPATAHYFVSARRSPGGTVPLASIASRRPIHHHTTEKNMQRSLIALAFAGLGLSLSGLAHAVNVDVNIGTPAPVVVAPAPVVVAPAPVIVGWHGDRYWDGRRYWERREWEDRERHHGHGGYHCPPGHAKKGEC</sequence>
<feature type="region of interest" description="Disordered" evidence="1">
    <location>
        <begin position="159"/>
        <end position="178"/>
    </location>
</feature>
<keyword evidence="2" id="KW-0812">Transmembrane</keyword>
<reference evidence="3" key="1">
    <citation type="submission" date="2006-05" db="EMBL/GenBank/DDBJ databases">
        <title>Complete sequence of chromosome 2 of Burkholderia cenocepacia AU 1054.</title>
        <authorList>
            <consortium name="US DOE Joint Genome Institute"/>
            <person name="Copeland A."/>
            <person name="Lucas S."/>
            <person name="Lapidus A."/>
            <person name="Barry K."/>
            <person name="Detter J.C."/>
            <person name="Glavina del Rio T."/>
            <person name="Hammon N."/>
            <person name="Israni S."/>
            <person name="Dalin E."/>
            <person name="Tice H."/>
            <person name="Pitluck S."/>
            <person name="Chain P."/>
            <person name="Malfatti S."/>
            <person name="Shin M."/>
            <person name="Vergez L."/>
            <person name="Schmutz J."/>
            <person name="Larimer F."/>
            <person name="Land M."/>
            <person name="Hauser L."/>
            <person name="Kyrpides N."/>
            <person name="Lykidis A."/>
            <person name="LiPuma J.J."/>
            <person name="Konstantinidis K."/>
            <person name="Tiedje J.M."/>
            <person name="Richardson P."/>
        </authorList>
    </citation>
    <scope>NUCLEOTIDE SEQUENCE [LARGE SCALE GENOMIC DNA]</scope>
    <source>
        <strain evidence="3">AU 1054</strain>
    </source>
</reference>